<sequence>MGEAQREPCATARTVAHRILLGSINAEWRTMDTLRWLVDAFNSQWVLPGGQSLLIREVVGNVFGLASALGGMRRKIWAWPVGIIGNLLLLTVFLGSILNPDHSLPNLLGQAGRQIMFIAVAIYGWIRWRQAKADGGQLTPRWAPNSARVGLVLALIIGTIALTPLFRLLGSWEPVWADAWTFVGSLLATYGMAKGWTEFWLIWIAVDVVGVPLLFSSGYYATGFMYVFYGIFTAVGFVVWWRAHANAKPKIDTIMPDPRVVKTDENGE</sequence>
<keyword evidence="4" id="KW-1003">Cell membrane</keyword>
<feature type="transmembrane region" description="Helical" evidence="8">
    <location>
        <begin position="175"/>
        <end position="193"/>
    </location>
</feature>
<accession>A0ABU0P9M4</accession>
<dbReference type="PANTHER" id="PTHR36122:SF2">
    <property type="entry name" value="NICOTINAMIDE RIBOSIDE TRANSPORTER PNUC"/>
    <property type="match status" value="1"/>
</dbReference>
<protein>
    <submittedName>
        <fullName evidence="9">Nicotinamide mononucleotide transporter</fullName>
    </submittedName>
</protein>
<feature type="transmembrane region" description="Helical" evidence="8">
    <location>
        <begin position="149"/>
        <end position="169"/>
    </location>
</feature>
<comment type="caution">
    <text evidence="9">The sequence shown here is derived from an EMBL/GenBank/DDBJ whole genome shotgun (WGS) entry which is preliminary data.</text>
</comment>
<feature type="transmembrane region" description="Helical" evidence="8">
    <location>
        <begin position="76"/>
        <end position="98"/>
    </location>
</feature>
<dbReference type="Pfam" id="PF04973">
    <property type="entry name" value="NMN_transporter"/>
    <property type="match status" value="1"/>
</dbReference>
<keyword evidence="10" id="KW-1185">Reference proteome</keyword>
<keyword evidence="7 8" id="KW-0472">Membrane</keyword>
<organism evidence="9 10">
    <name type="scientific">Microbacterium murale</name>
    <dbReference type="NCBI Taxonomy" id="1081040"/>
    <lineage>
        <taxon>Bacteria</taxon>
        <taxon>Bacillati</taxon>
        <taxon>Actinomycetota</taxon>
        <taxon>Actinomycetes</taxon>
        <taxon>Micrococcales</taxon>
        <taxon>Microbacteriaceae</taxon>
        <taxon>Microbacterium</taxon>
    </lineage>
</organism>
<evidence type="ECO:0000256" key="6">
    <source>
        <dbReference type="ARBA" id="ARBA00022989"/>
    </source>
</evidence>
<feature type="transmembrane region" description="Helical" evidence="8">
    <location>
        <begin position="226"/>
        <end position="243"/>
    </location>
</feature>
<comment type="similarity">
    <text evidence="2">Belongs to the nicotinamide ribonucleoside (NR) uptake permease (TC 4.B.1) family.</text>
</comment>
<comment type="subcellular location">
    <subcellularLocation>
        <location evidence="1">Cell membrane</location>
        <topology evidence="1">Multi-pass membrane protein</topology>
    </subcellularLocation>
</comment>
<evidence type="ECO:0000256" key="7">
    <source>
        <dbReference type="ARBA" id="ARBA00023136"/>
    </source>
</evidence>
<evidence type="ECO:0000256" key="4">
    <source>
        <dbReference type="ARBA" id="ARBA00022475"/>
    </source>
</evidence>
<evidence type="ECO:0000256" key="3">
    <source>
        <dbReference type="ARBA" id="ARBA00022448"/>
    </source>
</evidence>
<evidence type="ECO:0000313" key="10">
    <source>
        <dbReference type="Proteomes" id="UP001239085"/>
    </source>
</evidence>
<evidence type="ECO:0000256" key="1">
    <source>
        <dbReference type="ARBA" id="ARBA00004651"/>
    </source>
</evidence>
<dbReference type="PANTHER" id="PTHR36122">
    <property type="entry name" value="NICOTINAMIDE RIBOSIDE TRANSPORTER PNUC"/>
    <property type="match status" value="1"/>
</dbReference>
<dbReference type="NCBIfam" id="TIGR01528">
    <property type="entry name" value="NMN_trans_PnuC"/>
    <property type="match status" value="1"/>
</dbReference>
<dbReference type="InterPro" id="IPR006419">
    <property type="entry name" value="NMN_transpt_PnuC"/>
</dbReference>
<proteinExistence type="inferred from homology"/>
<dbReference type="Proteomes" id="UP001239085">
    <property type="component" value="Unassembled WGS sequence"/>
</dbReference>
<evidence type="ECO:0000256" key="5">
    <source>
        <dbReference type="ARBA" id="ARBA00022692"/>
    </source>
</evidence>
<keyword evidence="6 8" id="KW-1133">Transmembrane helix</keyword>
<evidence type="ECO:0000313" key="9">
    <source>
        <dbReference type="EMBL" id="MDQ0643391.1"/>
    </source>
</evidence>
<name>A0ABU0P9M4_9MICO</name>
<keyword evidence="5 8" id="KW-0812">Transmembrane</keyword>
<gene>
    <name evidence="9" type="ORF">QFZ46_001551</name>
</gene>
<dbReference type="EMBL" id="JAUSXK010000001">
    <property type="protein sequence ID" value="MDQ0643391.1"/>
    <property type="molecule type" value="Genomic_DNA"/>
</dbReference>
<evidence type="ECO:0000256" key="8">
    <source>
        <dbReference type="SAM" id="Phobius"/>
    </source>
</evidence>
<reference evidence="9 10" key="1">
    <citation type="submission" date="2023-07" db="EMBL/GenBank/DDBJ databases">
        <title>Comparative genomics of wheat-associated soil bacteria to identify genetic determinants of phenazine resistance.</title>
        <authorList>
            <person name="Mouncey N."/>
        </authorList>
    </citation>
    <scope>NUCLEOTIDE SEQUENCE [LARGE SCALE GENOMIC DNA]</scope>
    <source>
        <strain evidence="9 10">W2I7</strain>
    </source>
</reference>
<evidence type="ECO:0000256" key="2">
    <source>
        <dbReference type="ARBA" id="ARBA00006669"/>
    </source>
</evidence>
<keyword evidence="3" id="KW-0813">Transport</keyword>